<protein>
    <recommendedName>
        <fullName evidence="12">Signal peptide peptidase</fullName>
    </recommendedName>
</protein>
<dbReference type="PANTHER" id="PTHR12174">
    <property type="entry name" value="SIGNAL PEPTIDE PEPTIDASE"/>
    <property type="match status" value="1"/>
</dbReference>
<name>A0A016RSE9_9BILA</name>
<evidence type="ECO:0000256" key="9">
    <source>
        <dbReference type="SAM" id="SignalP"/>
    </source>
</evidence>
<feature type="transmembrane region" description="Helical" evidence="8">
    <location>
        <begin position="282"/>
        <end position="302"/>
    </location>
</feature>
<feature type="transmembrane region" description="Helical" evidence="8">
    <location>
        <begin position="407"/>
        <end position="432"/>
    </location>
</feature>
<dbReference type="GO" id="GO:0030660">
    <property type="term" value="C:Golgi-associated vesicle membrane"/>
    <property type="evidence" value="ECO:0007669"/>
    <property type="project" value="TreeGrafter"/>
</dbReference>
<keyword evidence="4" id="KW-0378">Hydrolase</keyword>
<keyword evidence="3 8" id="KW-0812">Transmembrane</keyword>
<dbReference type="SMART" id="SM00730">
    <property type="entry name" value="PSN"/>
    <property type="match status" value="1"/>
</dbReference>
<evidence type="ECO:0000256" key="7">
    <source>
        <dbReference type="SAM" id="MobiDB-lite"/>
    </source>
</evidence>
<feature type="transmembrane region" description="Helical" evidence="8">
    <location>
        <begin position="219"/>
        <end position="241"/>
    </location>
</feature>
<keyword evidence="6 8" id="KW-0472">Membrane</keyword>
<keyword evidence="9" id="KW-0732">Signal</keyword>
<dbReference type="GO" id="GO:0098554">
    <property type="term" value="C:cytoplasmic side of endoplasmic reticulum membrane"/>
    <property type="evidence" value="ECO:0007669"/>
    <property type="project" value="TreeGrafter"/>
</dbReference>
<dbReference type="MEROPS" id="A22.A08"/>
<dbReference type="GO" id="GO:0033619">
    <property type="term" value="P:membrane protein proteolysis"/>
    <property type="evidence" value="ECO:0007669"/>
    <property type="project" value="TreeGrafter"/>
</dbReference>
<sequence>MRSLSFWLSLILVLDLNLFIEARKPTKGYDTSFVYLSARNVDTGEEVKVCANYLQFRLQRIAPDAKSAHPVGLSFWRHRFNETRLCPEPSGPEKSLRYNGSAVPLLYRIEDDGTKCTRRFTEGSSAFKNATQYQLNQLKRYGAENAILLVEKGKQFITRWHDYLFSDFYDPYVNASDAIGTFFLYAHVFQNEILGLVKGSDVSSLQLRFHRPNPYPIDLSMIVMWLLAVGCVTGGGAWAFVRHRAGKDKLPVASPTSCSSQPSSSDSITDSKKKCIAFYSNFLAIAFLMVILVGILMIGFFFRPILVAFFNGLLVVFGSISVYGCAMALLSNCSMCECCSKRLCTGFQHRWLPKGRPNILQLIVFMLSLVLCVIWFVFRRTPYAFILLDFINVTLCLHILKSLRLPNVMWITVLMICMFVYDAVMVFVTPYLTSNGCSVMLEVATGIGCSSDGNDGYPMPPVDAALPEKFPMLMQVPRFDPVISCVDLAIEKTLQMTILGMGDIIIPGYLVTHCFTMNGFSERSRVMYGILASFGYGIGLIATFIALSLMNMAQPALIYLVPCTLLPIFVMAYIKGHFRLMWHGTSDSTDSTESLKPSSLCNTVKILLILYMVCGGAQRQFQTL</sequence>
<gene>
    <name evidence="10" type="primary">Acey_s0397.g700</name>
    <name evidence="10" type="synonym">Acey-imp-1</name>
    <name evidence="10" type="ORF">Y032_0397g700</name>
</gene>
<evidence type="ECO:0000313" key="11">
    <source>
        <dbReference type="Proteomes" id="UP000024635"/>
    </source>
</evidence>
<evidence type="ECO:0000256" key="6">
    <source>
        <dbReference type="ARBA" id="ARBA00023136"/>
    </source>
</evidence>
<feature type="chain" id="PRO_5001488508" description="Signal peptide peptidase" evidence="9">
    <location>
        <begin position="23"/>
        <end position="624"/>
    </location>
</feature>
<proteinExistence type="inferred from homology"/>
<feature type="transmembrane region" description="Helical" evidence="8">
    <location>
        <begin position="359"/>
        <end position="377"/>
    </location>
</feature>
<dbReference type="EMBL" id="JARK01001733">
    <property type="protein sequence ID" value="EYB80909.1"/>
    <property type="molecule type" value="Genomic_DNA"/>
</dbReference>
<comment type="similarity">
    <text evidence="2">Belongs to the peptidase A22B family.</text>
</comment>
<evidence type="ECO:0000256" key="4">
    <source>
        <dbReference type="ARBA" id="ARBA00022801"/>
    </source>
</evidence>
<dbReference type="PANTHER" id="PTHR12174:SF103">
    <property type="entry name" value="INTRAMEMBRANE PROTEASE (IMPAS) FAMILY"/>
    <property type="match status" value="1"/>
</dbReference>
<dbReference type="AlphaFoldDB" id="A0A016RSE9"/>
<evidence type="ECO:0000256" key="5">
    <source>
        <dbReference type="ARBA" id="ARBA00022989"/>
    </source>
</evidence>
<evidence type="ECO:0000313" key="10">
    <source>
        <dbReference type="EMBL" id="EYB80909.1"/>
    </source>
</evidence>
<feature type="transmembrane region" description="Helical" evidence="8">
    <location>
        <begin position="528"/>
        <end position="550"/>
    </location>
</feature>
<dbReference type="GO" id="GO:0005765">
    <property type="term" value="C:lysosomal membrane"/>
    <property type="evidence" value="ECO:0007669"/>
    <property type="project" value="TreeGrafter"/>
</dbReference>
<dbReference type="OrthoDB" id="29661at2759"/>
<feature type="compositionally biased region" description="Low complexity" evidence="7">
    <location>
        <begin position="254"/>
        <end position="268"/>
    </location>
</feature>
<dbReference type="GO" id="GO:0042500">
    <property type="term" value="F:aspartic endopeptidase activity, intramembrane cleaving"/>
    <property type="evidence" value="ECO:0007669"/>
    <property type="project" value="InterPro"/>
</dbReference>
<comment type="subcellular location">
    <subcellularLocation>
        <location evidence="1">Endomembrane system</location>
        <topology evidence="1">Multi-pass membrane protein</topology>
    </subcellularLocation>
</comment>
<accession>A0A016RSE9</accession>
<evidence type="ECO:0000256" key="2">
    <source>
        <dbReference type="ARBA" id="ARBA00006859"/>
    </source>
</evidence>
<feature type="region of interest" description="Disordered" evidence="7">
    <location>
        <begin position="250"/>
        <end position="269"/>
    </location>
</feature>
<reference evidence="11" key="1">
    <citation type="journal article" date="2015" name="Nat. Genet.">
        <title>The genome and transcriptome of the zoonotic hookworm Ancylostoma ceylanicum identify infection-specific gene families.</title>
        <authorList>
            <person name="Schwarz E.M."/>
            <person name="Hu Y."/>
            <person name="Antoshechkin I."/>
            <person name="Miller M.M."/>
            <person name="Sternberg P.W."/>
            <person name="Aroian R.V."/>
        </authorList>
    </citation>
    <scope>NUCLEOTIDE SEQUENCE</scope>
    <source>
        <strain evidence="11">HY135</strain>
    </source>
</reference>
<feature type="signal peptide" evidence="9">
    <location>
        <begin position="1"/>
        <end position="22"/>
    </location>
</feature>
<dbReference type="InterPro" id="IPR007369">
    <property type="entry name" value="Peptidase_A22B_SPP"/>
</dbReference>
<keyword evidence="11" id="KW-1185">Reference proteome</keyword>
<dbReference type="InterPro" id="IPR006639">
    <property type="entry name" value="Preselin/SPP"/>
</dbReference>
<evidence type="ECO:0000256" key="1">
    <source>
        <dbReference type="ARBA" id="ARBA00004127"/>
    </source>
</evidence>
<keyword evidence="5 8" id="KW-1133">Transmembrane helix</keyword>
<comment type="caution">
    <text evidence="10">The sequence shown here is derived from an EMBL/GenBank/DDBJ whole genome shotgun (WGS) entry which is preliminary data.</text>
</comment>
<dbReference type="Pfam" id="PF04258">
    <property type="entry name" value="Peptidase_A22B"/>
    <property type="match status" value="1"/>
</dbReference>
<feature type="transmembrane region" description="Helical" evidence="8">
    <location>
        <begin position="308"/>
        <end position="330"/>
    </location>
</feature>
<organism evidence="10 11">
    <name type="scientific">Ancylostoma ceylanicum</name>
    <dbReference type="NCBI Taxonomy" id="53326"/>
    <lineage>
        <taxon>Eukaryota</taxon>
        <taxon>Metazoa</taxon>
        <taxon>Ecdysozoa</taxon>
        <taxon>Nematoda</taxon>
        <taxon>Chromadorea</taxon>
        <taxon>Rhabditida</taxon>
        <taxon>Rhabditina</taxon>
        <taxon>Rhabditomorpha</taxon>
        <taxon>Strongyloidea</taxon>
        <taxon>Ancylostomatidae</taxon>
        <taxon>Ancylostomatinae</taxon>
        <taxon>Ancylostoma</taxon>
    </lineage>
</organism>
<dbReference type="Proteomes" id="UP000024635">
    <property type="component" value="Unassembled WGS sequence"/>
</dbReference>
<feature type="transmembrane region" description="Helical" evidence="8">
    <location>
        <begin position="496"/>
        <end position="516"/>
    </location>
</feature>
<evidence type="ECO:0000256" key="3">
    <source>
        <dbReference type="ARBA" id="ARBA00022692"/>
    </source>
</evidence>
<evidence type="ECO:0008006" key="12">
    <source>
        <dbReference type="Google" id="ProtNLM"/>
    </source>
</evidence>
<feature type="transmembrane region" description="Helical" evidence="8">
    <location>
        <begin position="556"/>
        <end position="574"/>
    </location>
</feature>
<dbReference type="GO" id="GO:0098553">
    <property type="term" value="C:lumenal side of endoplasmic reticulum membrane"/>
    <property type="evidence" value="ECO:0007669"/>
    <property type="project" value="TreeGrafter"/>
</dbReference>
<dbReference type="STRING" id="53326.A0A016RSE9"/>
<evidence type="ECO:0000256" key="8">
    <source>
        <dbReference type="SAM" id="Phobius"/>
    </source>
</evidence>
<feature type="transmembrane region" description="Helical" evidence="8">
    <location>
        <begin position="383"/>
        <end position="400"/>
    </location>
</feature>